<evidence type="ECO:0000313" key="2">
    <source>
        <dbReference type="EMBL" id="MXP22303.1"/>
    </source>
</evidence>
<comment type="caution">
    <text evidence="2">The sequence shown here is derived from an EMBL/GenBank/DDBJ whole genome shotgun (WGS) entry which is preliminary data.</text>
</comment>
<keyword evidence="1" id="KW-0812">Transmembrane</keyword>
<name>A0A6L7GRV4_9ACTN</name>
<gene>
    <name evidence="2" type="ORF">GIY30_13245</name>
</gene>
<feature type="transmembrane region" description="Helical" evidence="1">
    <location>
        <begin position="42"/>
        <end position="64"/>
    </location>
</feature>
<sequence length="199" mass="21415">MSGRTAITRVTAGLSSRTRATLAGVFILTAYLMLIAEATDSAAVVFLVDAVSGLSVIGIAVLLYPMFRPSSPIASGIYLGARVLEGAIMIAAGTLFLAGQTGVRSDLYEHVHIYCFIIGAAFLYYLLYQTALVPRFIAIWGFVAVGFLVLTTVLSWFDYGSPWLDATLVLMIGNEVFMAIWLMARGFTATALVPDDAPW</sequence>
<feature type="transmembrane region" description="Helical" evidence="1">
    <location>
        <begin position="20"/>
        <end position="36"/>
    </location>
</feature>
<keyword evidence="1" id="KW-0472">Membrane</keyword>
<feature type="transmembrane region" description="Helical" evidence="1">
    <location>
        <begin position="163"/>
        <end position="184"/>
    </location>
</feature>
<evidence type="ECO:0000256" key="1">
    <source>
        <dbReference type="SAM" id="Phobius"/>
    </source>
</evidence>
<protein>
    <submittedName>
        <fullName evidence="2">DUF4386 family protein</fullName>
    </submittedName>
</protein>
<evidence type="ECO:0000313" key="3">
    <source>
        <dbReference type="Proteomes" id="UP000475545"/>
    </source>
</evidence>
<dbReference type="Proteomes" id="UP000475545">
    <property type="component" value="Unassembled WGS sequence"/>
</dbReference>
<accession>A0A6L7GRV4</accession>
<keyword evidence="1" id="KW-1133">Transmembrane helix</keyword>
<organism evidence="2 3">
    <name type="scientific">Gordonia mangrovi</name>
    <dbReference type="NCBI Taxonomy" id="2665643"/>
    <lineage>
        <taxon>Bacteria</taxon>
        <taxon>Bacillati</taxon>
        <taxon>Actinomycetota</taxon>
        <taxon>Actinomycetes</taxon>
        <taxon>Mycobacteriales</taxon>
        <taxon>Gordoniaceae</taxon>
        <taxon>Gordonia</taxon>
    </lineage>
</organism>
<feature type="transmembrane region" description="Helical" evidence="1">
    <location>
        <begin position="111"/>
        <end position="128"/>
    </location>
</feature>
<dbReference type="Pfam" id="PF14329">
    <property type="entry name" value="DUF4386"/>
    <property type="match status" value="1"/>
</dbReference>
<feature type="transmembrane region" description="Helical" evidence="1">
    <location>
        <begin position="76"/>
        <end position="99"/>
    </location>
</feature>
<dbReference type="AlphaFoldDB" id="A0A6L7GRV4"/>
<proteinExistence type="predicted"/>
<reference evidence="2 3" key="1">
    <citation type="submission" date="2019-11" db="EMBL/GenBank/DDBJ databases">
        <title>Gordonia sp. nov., a novel actinobacterium isolated from mangrove soil in Hainan.</title>
        <authorList>
            <person name="Huang X."/>
            <person name="Xie Y."/>
            <person name="Chu X."/>
            <person name="Xiao K."/>
        </authorList>
    </citation>
    <scope>NUCLEOTIDE SEQUENCE [LARGE SCALE GENOMIC DNA]</scope>
    <source>
        <strain evidence="2 3">HNM0687</strain>
    </source>
</reference>
<dbReference type="EMBL" id="WMBR01000003">
    <property type="protein sequence ID" value="MXP22303.1"/>
    <property type="molecule type" value="Genomic_DNA"/>
</dbReference>
<keyword evidence="3" id="KW-1185">Reference proteome</keyword>
<feature type="transmembrane region" description="Helical" evidence="1">
    <location>
        <begin position="137"/>
        <end position="157"/>
    </location>
</feature>
<dbReference type="InterPro" id="IPR025495">
    <property type="entry name" value="DUF4386"/>
</dbReference>